<sequence length="161" mass="18004">MARDHSATRTRVDDICLRKKLTYLQSSVVETARLVPIPAPSEKEVVMVTWHIDDDDVVLTCARCGMEMTWHKRNGTHAPPVCPLCPTDAHGAWVQWDHHFLCGSTWELHIPIAPMGVPTSEHDVSPRECDVSMGGGVEGMGNMMPLFRDCNVIKQEHGCKF</sequence>
<organism evidence="1 2">
    <name type="scientific">Sphagnum jensenii</name>
    <dbReference type="NCBI Taxonomy" id="128206"/>
    <lineage>
        <taxon>Eukaryota</taxon>
        <taxon>Viridiplantae</taxon>
        <taxon>Streptophyta</taxon>
        <taxon>Embryophyta</taxon>
        <taxon>Bryophyta</taxon>
        <taxon>Sphagnophytina</taxon>
        <taxon>Sphagnopsida</taxon>
        <taxon>Sphagnales</taxon>
        <taxon>Sphagnaceae</taxon>
        <taxon>Sphagnum</taxon>
    </lineage>
</organism>
<name>A0ABP0XGR1_9BRYO</name>
<proteinExistence type="predicted"/>
<accession>A0ABP0XGR1</accession>
<keyword evidence="2" id="KW-1185">Reference proteome</keyword>
<evidence type="ECO:0000313" key="2">
    <source>
        <dbReference type="Proteomes" id="UP001497444"/>
    </source>
</evidence>
<reference evidence="1" key="1">
    <citation type="submission" date="2024-02" db="EMBL/GenBank/DDBJ databases">
        <authorList>
            <consortium name="ELIXIR-Norway"/>
            <consortium name="Elixir Norway"/>
        </authorList>
    </citation>
    <scope>NUCLEOTIDE SEQUENCE</scope>
</reference>
<evidence type="ECO:0000313" key="1">
    <source>
        <dbReference type="EMBL" id="CAK9278298.1"/>
    </source>
</evidence>
<dbReference type="Proteomes" id="UP001497444">
    <property type="component" value="Chromosome 9"/>
</dbReference>
<dbReference type="EMBL" id="OZ020104">
    <property type="protein sequence ID" value="CAK9278298.1"/>
    <property type="molecule type" value="Genomic_DNA"/>
</dbReference>
<gene>
    <name evidence="1" type="ORF">CSSPJE1EN1_LOCUS23776</name>
</gene>
<protein>
    <submittedName>
        <fullName evidence="1">Uncharacterized protein</fullName>
    </submittedName>
</protein>